<feature type="transmembrane region" description="Helical" evidence="2">
    <location>
        <begin position="368"/>
        <end position="389"/>
    </location>
</feature>
<dbReference type="RefSeq" id="WP_131764287.1">
    <property type="nucleotide sequence ID" value="NZ_CAAAIU010000004.1"/>
</dbReference>
<evidence type="ECO:0000313" key="3">
    <source>
        <dbReference type="EMBL" id="KTC84642.1"/>
    </source>
</evidence>
<feature type="region of interest" description="Disordered" evidence="1">
    <location>
        <begin position="664"/>
        <end position="686"/>
    </location>
</feature>
<keyword evidence="2" id="KW-1133">Transmembrane helix</keyword>
<feature type="compositionally biased region" description="Basic and acidic residues" evidence="1">
    <location>
        <begin position="604"/>
        <end position="622"/>
    </location>
</feature>
<feature type="transmembrane region" description="Helical" evidence="2">
    <location>
        <begin position="525"/>
        <end position="548"/>
    </location>
</feature>
<reference evidence="3 4" key="1">
    <citation type="submission" date="2015-11" db="EMBL/GenBank/DDBJ databases">
        <title>Genomic analysis of 38 Legionella species identifies large and diverse effector repertoires.</title>
        <authorList>
            <person name="Burstein D."/>
            <person name="Amaro F."/>
            <person name="Zusman T."/>
            <person name="Lifshitz Z."/>
            <person name="Cohen O."/>
            <person name="Gilbert J.A."/>
            <person name="Pupko T."/>
            <person name="Shuman H.A."/>
            <person name="Segal G."/>
        </authorList>
    </citation>
    <scope>NUCLEOTIDE SEQUENCE [LARGE SCALE GENOMIC DNA]</scope>
    <source>
        <strain evidence="3 4">ATCC 700990</strain>
    </source>
</reference>
<evidence type="ECO:0000313" key="4">
    <source>
        <dbReference type="Proteomes" id="UP000054736"/>
    </source>
</evidence>
<feature type="region of interest" description="Disordered" evidence="1">
    <location>
        <begin position="599"/>
        <end position="644"/>
    </location>
</feature>
<feature type="region of interest" description="Disordered" evidence="1">
    <location>
        <begin position="570"/>
        <end position="589"/>
    </location>
</feature>
<feature type="transmembrane region" description="Helical" evidence="2">
    <location>
        <begin position="146"/>
        <end position="168"/>
    </location>
</feature>
<protein>
    <submittedName>
        <fullName evidence="3">Transmembrane protein</fullName>
    </submittedName>
</protein>
<feature type="transmembrane region" description="Helical" evidence="2">
    <location>
        <begin position="75"/>
        <end position="94"/>
    </location>
</feature>
<name>A0A0W0SML2_9GAMM</name>
<feature type="transmembrane region" description="Helical" evidence="2">
    <location>
        <begin position="395"/>
        <end position="417"/>
    </location>
</feature>
<comment type="caution">
    <text evidence="3">The sequence shown here is derived from an EMBL/GenBank/DDBJ whole genome shotgun (WGS) entry which is preliminary data.</text>
</comment>
<evidence type="ECO:0000256" key="2">
    <source>
        <dbReference type="SAM" id="Phobius"/>
    </source>
</evidence>
<keyword evidence="4" id="KW-1185">Reference proteome</keyword>
<dbReference type="AlphaFoldDB" id="A0A0W0SML2"/>
<sequence>MSIESAEYMELLVRRKDQSPPPLAKKLHEWHLIYGIYGALDGLSLSYSMLKYLWDMLFGSPSVSDDMHDWLIEPEGILAAASGSITLIVFSMLANHFSDDDENLFKRYIAIVWPYCRDTMKGLKNAYKGARSTLQLVETLSGGQSLAHLFVPVGLVLGGLSVLNRIWYRRMLTQRKTMMKENARLLEEIQNATDFDLLPRIADDPTDLNNPNPIKKQSKSVRLGALLSAAYGGVVDGLYLYIGVFGLCSLAPPVLIAMTVFSSIYMLASIATRIYEEYDYQRKLRIAEAKIELAHSGKTIELMVEKLHRLHVEIARGNNNEALLSEQQELVVQFNQAIQLFEEKRKNYRSITTLSYSSAVLAGAKRGLYAYSALASVVFAVGTILVLASMPFPPFLLISCISIGMLLLIGFIAHSLINAHQHRLKQKELIEAELNTVGPIENEKLIHIKWLYEEGRNAQNLEPEKVKVAILEGMAIDPTPQYFFEEWFEVFRSFFSGFGKGAKAVGLMMNPLEVADDKGHYHESLIMMGFIAFSAFIHTITLAARAYARMGKDPLEKPFMVNKLDESDSDFDSFEGRQSPGRNSSPDYSFRLLRQKKNGVVDEPLPKEQARGDKSSQGHELDVVNSEVESSTEETERESQRPTSVWDTVCSFFSTRTQNSAHPIGFREVPLQPNTVGGSKQDHYTF</sequence>
<gene>
    <name evidence="3" type="ORF">Ldro_2806</name>
</gene>
<feature type="transmembrane region" description="Helical" evidence="2">
    <location>
        <begin position="223"/>
        <end position="242"/>
    </location>
</feature>
<accession>A0A0W0SML2</accession>
<dbReference type="Proteomes" id="UP000054736">
    <property type="component" value="Unassembled WGS sequence"/>
</dbReference>
<proteinExistence type="predicted"/>
<dbReference type="OrthoDB" id="5634904at2"/>
<organism evidence="3 4">
    <name type="scientific">Legionella drozanskii LLAP-1</name>
    <dbReference type="NCBI Taxonomy" id="1212489"/>
    <lineage>
        <taxon>Bacteria</taxon>
        <taxon>Pseudomonadati</taxon>
        <taxon>Pseudomonadota</taxon>
        <taxon>Gammaproteobacteria</taxon>
        <taxon>Legionellales</taxon>
        <taxon>Legionellaceae</taxon>
        <taxon>Legionella</taxon>
    </lineage>
</organism>
<feature type="transmembrane region" description="Helical" evidence="2">
    <location>
        <begin position="254"/>
        <end position="275"/>
    </location>
</feature>
<dbReference type="EMBL" id="LNXY01000031">
    <property type="protein sequence ID" value="KTC84642.1"/>
    <property type="molecule type" value="Genomic_DNA"/>
</dbReference>
<keyword evidence="2" id="KW-0472">Membrane</keyword>
<evidence type="ECO:0000256" key="1">
    <source>
        <dbReference type="SAM" id="MobiDB-lite"/>
    </source>
</evidence>
<keyword evidence="2 3" id="KW-0812">Transmembrane</keyword>